<feature type="compositionally biased region" description="Low complexity" evidence="1">
    <location>
        <begin position="1096"/>
        <end position="1111"/>
    </location>
</feature>
<evidence type="ECO:0000313" key="3">
    <source>
        <dbReference type="Proteomes" id="UP001283361"/>
    </source>
</evidence>
<organism evidence="2 3">
    <name type="scientific">Elysia crispata</name>
    <name type="common">lettuce slug</name>
    <dbReference type="NCBI Taxonomy" id="231223"/>
    <lineage>
        <taxon>Eukaryota</taxon>
        <taxon>Metazoa</taxon>
        <taxon>Spiralia</taxon>
        <taxon>Lophotrochozoa</taxon>
        <taxon>Mollusca</taxon>
        <taxon>Gastropoda</taxon>
        <taxon>Heterobranchia</taxon>
        <taxon>Euthyneura</taxon>
        <taxon>Panpulmonata</taxon>
        <taxon>Sacoglossa</taxon>
        <taxon>Placobranchoidea</taxon>
        <taxon>Plakobranchidae</taxon>
        <taxon>Elysia</taxon>
    </lineage>
</organism>
<proteinExistence type="predicted"/>
<dbReference type="AlphaFoldDB" id="A0AAE1D8N2"/>
<evidence type="ECO:0000313" key="2">
    <source>
        <dbReference type="EMBL" id="KAK3761564.1"/>
    </source>
</evidence>
<comment type="caution">
    <text evidence="2">The sequence shown here is derived from an EMBL/GenBank/DDBJ whole genome shotgun (WGS) entry which is preliminary data.</text>
</comment>
<name>A0AAE1D8N2_9GAST</name>
<keyword evidence="3" id="KW-1185">Reference proteome</keyword>
<dbReference type="Proteomes" id="UP001283361">
    <property type="component" value="Unassembled WGS sequence"/>
</dbReference>
<protein>
    <recommendedName>
        <fullName evidence="4">Major DNA-binding protein</fullName>
    </recommendedName>
</protein>
<evidence type="ECO:0008006" key="4">
    <source>
        <dbReference type="Google" id="ProtNLM"/>
    </source>
</evidence>
<evidence type="ECO:0000256" key="1">
    <source>
        <dbReference type="SAM" id="MobiDB-lite"/>
    </source>
</evidence>
<sequence length="1144" mass="126840">MVRACAGAGTNQRKASGRVAHAHLALIVLSERRITPSRRIDVDYPVSLEVITFINLPRKMIETTNATHAPPANAPATGSDGEKEKSIKLTKENCAYYNTHLMAFRVKTADLFNEATYEQHRRSMAALSQEDERIMLVSTEDVMPSICKRNMVFNNRFMNNHMQRFLPLSAVIGKNSLRDVFNDVYQDPEAADRCSRLAQSVTKHTTEPFSQFSDTPEQFLPKQYLEDQLTDDELLVVFCTFTCALQKLANNDMQIMFISDTEVTSTELTLGLSKHIRVVPTHIYASAIHSKETYSPTAKTNSQLGLRVSDAVFKEYRFMIRQALKFGTGDCGTAPAPEHTDNSFEADLLQSLVSAVFKKGPGALSMCSSCTQFGDMIYTIIPNDTVYEIACEPEAVWIVYLTQLLDKFSASNISHIKVADGTAKMLKYLMLSGNPLTNLQLIAARGSPTTSAHVCYLTQRVCKQRIPQRHLGDTVDKCTECTVCACGEDCAAEWVSAFTNWDAIKSNVTDRKGCYNKESQTFNQIYITEYNNLAGILGGAGKKIPKKGGGGDTILRAGPELLEAHKMMMDKFLNKIKGPSNKSSKNTLGYLYATLKEISDFAENAGHRQAIINRGECHKNALESILTSNSGGANILSMGWLGLVLSKCKVLTYMGRFAVNKKFKIGDFFDNPTAEFNTAIAAIATKYLGVYSDPEDQDNLMVNAYNILPTLSDPSDPEGEKNDVNGEPQQKMVNVKKVRTKTSNKFKFLNGVLKPADNRGRCGGMEFGSTRSPLADSQMTMLMSSLNNIMSWLVPEYDCTQWHRSVKKLIMELLALPMGQFDNKCLLLPQWDQFLSVYVTGLLMVNNDYFAAPNKYYTGVTMPMFVQLKGTKEQLYEPVSHTFLKGGPTLVMGTTKMSHFVSDLGNRIVTCEMTDFRQMSTTLGANRISGCCAPVSGVFLPLRRVAGSKDANSVERDDLAADMREMINKGRLDRCETLQALAPKILAKIRNAYRNTDDAVVTYDDVYDMFDTYKAHLLLNDPSIAEMAQHLDDNDRLSAICQRVRQNREEVQNGEGDDEDGMDFSSFMTGGEAAAGEKRKFADHGLDDDDDDESVAEATAATTTAGSSQQTSRKKIKLSAAAAIADQFVDGADDEDDDEEYDDQ</sequence>
<feature type="region of interest" description="Disordered" evidence="1">
    <location>
        <begin position="1047"/>
        <end position="1114"/>
    </location>
</feature>
<accession>A0AAE1D8N2</accession>
<dbReference type="EMBL" id="JAWDGP010004873">
    <property type="protein sequence ID" value="KAK3761564.1"/>
    <property type="molecule type" value="Genomic_DNA"/>
</dbReference>
<reference evidence="2" key="1">
    <citation type="journal article" date="2023" name="G3 (Bethesda)">
        <title>A reference genome for the long-term kleptoplast-retaining sea slug Elysia crispata morphotype clarki.</title>
        <authorList>
            <person name="Eastman K.E."/>
            <person name="Pendleton A.L."/>
            <person name="Shaikh M.A."/>
            <person name="Suttiyut T."/>
            <person name="Ogas R."/>
            <person name="Tomko P."/>
            <person name="Gavelis G."/>
            <person name="Widhalm J.R."/>
            <person name="Wisecaver J.H."/>
        </authorList>
    </citation>
    <scope>NUCLEOTIDE SEQUENCE</scope>
    <source>
        <strain evidence="2">ECLA1</strain>
    </source>
</reference>
<gene>
    <name evidence="2" type="ORF">RRG08_010288</name>
</gene>
<feature type="region of interest" description="Disordered" evidence="1">
    <location>
        <begin position="64"/>
        <end position="85"/>
    </location>
</feature>
<feature type="compositionally biased region" description="Low complexity" evidence="1">
    <location>
        <begin position="64"/>
        <end position="77"/>
    </location>
</feature>
<feature type="compositionally biased region" description="Basic and acidic residues" evidence="1">
    <location>
        <begin position="1075"/>
        <end position="1085"/>
    </location>
</feature>
<feature type="compositionally biased region" description="Acidic residues" evidence="1">
    <location>
        <begin position="1086"/>
        <end position="1095"/>
    </location>
</feature>